<dbReference type="InterPro" id="IPR011009">
    <property type="entry name" value="Kinase-like_dom_sf"/>
</dbReference>
<gene>
    <name evidence="2" type="ORF">EXIGLDRAFT_842135</name>
</gene>
<accession>A0A165DH46</accession>
<name>A0A165DH46_EXIGL</name>
<dbReference type="SUPFAM" id="SSF56112">
    <property type="entry name" value="Protein kinase-like (PK-like)"/>
    <property type="match status" value="1"/>
</dbReference>
<dbReference type="Proteomes" id="UP000077266">
    <property type="component" value="Unassembled WGS sequence"/>
</dbReference>
<dbReference type="PANTHER" id="PTHR21310:SF15">
    <property type="entry name" value="AMINOGLYCOSIDE PHOSPHOTRANSFERASE DOMAIN-CONTAINING PROTEIN"/>
    <property type="match status" value="1"/>
</dbReference>
<dbReference type="OrthoDB" id="5404599at2759"/>
<dbReference type="AlphaFoldDB" id="A0A165DH46"/>
<evidence type="ECO:0000313" key="3">
    <source>
        <dbReference type="Proteomes" id="UP000077266"/>
    </source>
</evidence>
<organism evidence="2 3">
    <name type="scientific">Exidia glandulosa HHB12029</name>
    <dbReference type="NCBI Taxonomy" id="1314781"/>
    <lineage>
        <taxon>Eukaryota</taxon>
        <taxon>Fungi</taxon>
        <taxon>Dikarya</taxon>
        <taxon>Basidiomycota</taxon>
        <taxon>Agaricomycotina</taxon>
        <taxon>Agaricomycetes</taxon>
        <taxon>Auriculariales</taxon>
        <taxon>Exidiaceae</taxon>
        <taxon>Exidia</taxon>
    </lineage>
</organism>
<dbReference type="CDD" id="cd05120">
    <property type="entry name" value="APH_ChoK_like"/>
    <property type="match status" value="1"/>
</dbReference>
<reference evidence="2 3" key="1">
    <citation type="journal article" date="2016" name="Mol. Biol. Evol.">
        <title>Comparative Genomics of Early-Diverging Mushroom-Forming Fungi Provides Insights into the Origins of Lignocellulose Decay Capabilities.</title>
        <authorList>
            <person name="Nagy L.G."/>
            <person name="Riley R."/>
            <person name="Tritt A."/>
            <person name="Adam C."/>
            <person name="Daum C."/>
            <person name="Floudas D."/>
            <person name="Sun H."/>
            <person name="Yadav J.S."/>
            <person name="Pangilinan J."/>
            <person name="Larsson K.H."/>
            <person name="Matsuura K."/>
            <person name="Barry K."/>
            <person name="Labutti K."/>
            <person name="Kuo R."/>
            <person name="Ohm R.A."/>
            <person name="Bhattacharya S.S."/>
            <person name="Shirouzu T."/>
            <person name="Yoshinaga Y."/>
            <person name="Martin F.M."/>
            <person name="Grigoriev I.V."/>
            <person name="Hibbett D.S."/>
        </authorList>
    </citation>
    <scope>NUCLEOTIDE SEQUENCE [LARGE SCALE GENOMIC DNA]</scope>
    <source>
        <strain evidence="2 3">HHB12029</strain>
    </source>
</reference>
<dbReference type="Pfam" id="PF01636">
    <property type="entry name" value="APH"/>
    <property type="match status" value="1"/>
</dbReference>
<keyword evidence="3" id="KW-1185">Reference proteome</keyword>
<dbReference type="Gene3D" id="3.90.1200.10">
    <property type="match status" value="1"/>
</dbReference>
<sequence length="452" mass="50602">MTADANFVELFPLELLAMIPQEIRGTVQEPNMRKAILQITESPLCIKYYIRLQVISMRFIERPVEPSVSIRVQALRVHEMRTRRIPTGHTTQVQETFLIGPIVADTAMAVHVDVHASGHTTCLAATKLLVSSLISNDGSDVVVDREVNTASGSAVAYIKIQALVQRADDFTLYAPGGIFAIDDAASSLALLALRNSICTPSDADAERILALAKSGTPVDRDGRVTDLGNGLVLKRSYRALAREAIAMEFIRKNTSIPVPKVHMYFRRDGEGYIVMDKVDGVSLAECSSGLTDSQWDGLLQQLHSYVDELQRLPHPTSTITFGAWPSGPYISPDFEPIPNRPWKFPEEVWSYWFQRSHRRPYPPVPRPDVFGNPCRPVLSHGDLQMKNVLVRDACVVSVVDWETLGFYPDVWEWVAVKSSFPPEVVDRSLLRDEAKKVDAYEDYVRSMMYGLD</sequence>
<protein>
    <recommendedName>
        <fullName evidence="1">Aminoglycoside phosphotransferase domain-containing protein</fullName>
    </recommendedName>
</protein>
<evidence type="ECO:0000259" key="1">
    <source>
        <dbReference type="Pfam" id="PF01636"/>
    </source>
</evidence>
<feature type="domain" description="Aminoglycoside phosphotransferase" evidence="1">
    <location>
        <begin position="234"/>
        <end position="408"/>
    </location>
</feature>
<dbReference type="PANTHER" id="PTHR21310">
    <property type="entry name" value="AMINOGLYCOSIDE PHOSPHOTRANSFERASE-RELATED-RELATED"/>
    <property type="match status" value="1"/>
</dbReference>
<dbReference type="EMBL" id="KV426221">
    <property type="protein sequence ID" value="KZV84518.1"/>
    <property type="molecule type" value="Genomic_DNA"/>
</dbReference>
<dbReference type="InterPro" id="IPR051678">
    <property type="entry name" value="AGP_Transferase"/>
</dbReference>
<dbReference type="InterPro" id="IPR002575">
    <property type="entry name" value="Aminoglycoside_PTrfase"/>
</dbReference>
<evidence type="ECO:0000313" key="2">
    <source>
        <dbReference type="EMBL" id="KZV84518.1"/>
    </source>
</evidence>
<proteinExistence type="predicted"/>
<dbReference type="InParanoid" id="A0A165DH46"/>